<sequence length="117" mass="13141">MQKLIAIIVLVGFLSGCNFEVPGADEKFGTQNFVSAVSIIELHKLRNGVYPKSLRDLEFLGDWDGIWLSAVRYEQNGDGYNLYLERGWVGKPSLEFPVKFKQGLGIKESNVTWSATK</sequence>
<dbReference type="EMBL" id="CP032664">
    <property type="protein sequence ID" value="QQO84801.1"/>
    <property type="molecule type" value="Genomic_DNA"/>
</dbReference>
<dbReference type="PROSITE" id="PS51257">
    <property type="entry name" value="PROKAR_LIPOPROTEIN"/>
    <property type="match status" value="1"/>
</dbReference>
<dbReference type="KEGG" id="salg:BS332_02285"/>
<name>A0A7T8IQY2_9GAMM</name>
<accession>A0A7T8IQY2</accession>
<gene>
    <name evidence="1" type="ORF">D7032_17060</name>
</gene>
<evidence type="ECO:0000313" key="1">
    <source>
        <dbReference type="EMBL" id="QQO84801.1"/>
    </source>
</evidence>
<reference evidence="1" key="1">
    <citation type="submission" date="2018-09" db="EMBL/GenBank/DDBJ databases">
        <title>Genome sequencing and analysis.</title>
        <authorList>
            <person name="Huang Y.-T."/>
        </authorList>
    </citation>
    <scope>NUCLEOTIDE SEQUENCE</scope>
    <source>
        <strain evidence="1">HIDE</strain>
    </source>
</reference>
<dbReference type="GeneID" id="93810422"/>
<dbReference type="RefSeq" id="WP_025011367.1">
    <property type="nucleotide sequence ID" value="NZ_AP024616.1"/>
</dbReference>
<proteinExistence type="predicted"/>
<protein>
    <submittedName>
        <fullName evidence="1">Uncharacterized protein</fullName>
    </submittedName>
</protein>
<organism evidence="1">
    <name type="scientific">Shewanella algae</name>
    <dbReference type="NCBI Taxonomy" id="38313"/>
    <lineage>
        <taxon>Bacteria</taxon>
        <taxon>Pseudomonadati</taxon>
        <taxon>Pseudomonadota</taxon>
        <taxon>Gammaproteobacteria</taxon>
        <taxon>Alteromonadales</taxon>
        <taxon>Shewanellaceae</taxon>
        <taxon>Shewanella</taxon>
    </lineage>
</organism>
<dbReference type="AlphaFoldDB" id="A0A7T8IQY2"/>